<reference evidence="2" key="1">
    <citation type="submission" date="2012-09" db="EMBL/GenBank/DDBJ databases">
        <authorList>
            <person name="Martin A.A."/>
        </authorList>
    </citation>
    <scope>NUCLEOTIDE SEQUENCE</scope>
</reference>
<keyword evidence="2" id="KW-1185">Reference proteome</keyword>
<evidence type="ECO:0000313" key="2">
    <source>
        <dbReference type="Proteomes" id="UP000035642"/>
    </source>
</evidence>
<dbReference type="STRING" id="6313.A0A0K0D5L3"/>
<protein>
    <submittedName>
        <fullName evidence="3">MI domain-containing protein</fullName>
    </submittedName>
</protein>
<dbReference type="Proteomes" id="UP000035642">
    <property type="component" value="Unassembled WGS sequence"/>
</dbReference>
<sequence>MPFPTKCKDEDDPEEIAERELAKMNEALGITDSRRTARSSVQAAPQPCPEKPATKHIKEAKALRKMRNRGVSGSSIKKDGGRFDYGLDYDGDYDDPEEDVEEDEYAEYELYKRDSYSSHSMGIGSLESDTERSIDSLNRKRRGSEQAARVYDCLVAALSSDDDGIRDISAADLLVEEKDETRRVQIIYDAVYSICSLEETEEIVADPLYELRLVLMVSRLIYQGLLKSSSISYYLENALEMNHSIRLLNAANNVREDTVDKSEQMRVVEKLAKQLTEEFDTEAVAGYLLWFEVNDPVRTSMAALLTKYAVADFHIIDKFVFHRCPTPRRFLKADPAGIVSVVEKGGEH</sequence>
<name>A0A0K0D5L3_ANGCA</name>
<feature type="region of interest" description="Disordered" evidence="1">
    <location>
        <begin position="118"/>
        <end position="140"/>
    </location>
</feature>
<evidence type="ECO:0000256" key="1">
    <source>
        <dbReference type="SAM" id="MobiDB-lite"/>
    </source>
</evidence>
<reference evidence="3" key="2">
    <citation type="submission" date="2017-02" db="UniProtKB">
        <authorList>
            <consortium name="WormBaseParasite"/>
        </authorList>
    </citation>
    <scope>IDENTIFICATION</scope>
</reference>
<organism evidence="2 3">
    <name type="scientific">Angiostrongylus cantonensis</name>
    <name type="common">Rat lungworm</name>
    <dbReference type="NCBI Taxonomy" id="6313"/>
    <lineage>
        <taxon>Eukaryota</taxon>
        <taxon>Metazoa</taxon>
        <taxon>Ecdysozoa</taxon>
        <taxon>Nematoda</taxon>
        <taxon>Chromadorea</taxon>
        <taxon>Rhabditida</taxon>
        <taxon>Rhabditina</taxon>
        <taxon>Rhabditomorpha</taxon>
        <taxon>Strongyloidea</taxon>
        <taxon>Metastrongylidae</taxon>
        <taxon>Angiostrongylus</taxon>
    </lineage>
</organism>
<feature type="region of interest" description="Disordered" evidence="1">
    <location>
        <begin position="24"/>
        <end position="56"/>
    </location>
</feature>
<dbReference type="AlphaFoldDB" id="A0A0K0D5L3"/>
<feature type="compositionally biased region" description="Basic and acidic residues" evidence="1">
    <location>
        <begin position="129"/>
        <end position="138"/>
    </location>
</feature>
<accession>A0A0K0D5L3</accession>
<proteinExistence type="predicted"/>
<evidence type="ECO:0000313" key="3">
    <source>
        <dbReference type="WBParaSite" id="ACAC_0000535801-mRNA-1"/>
    </source>
</evidence>
<dbReference type="WBParaSite" id="ACAC_0000535801-mRNA-1">
    <property type="protein sequence ID" value="ACAC_0000535801-mRNA-1"/>
    <property type="gene ID" value="ACAC_0000535801"/>
</dbReference>